<name>A0A7S2G7Z0_9EUKA</name>
<protein>
    <submittedName>
        <fullName evidence="2">Uncharacterized protein</fullName>
    </submittedName>
</protein>
<accession>A0A7S2G7Z0</accession>
<feature type="region of interest" description="Disordered" evidence="1">
    <location>
        <begin position="360"/>
        <end position="382"/>
    </location>
</feature>
<sequence>MAHLAPTRQQTMAANTTGQQGGSNEFSGDGGHDSFGMSAGQLAARDSGIVRNEATAFFSKSNQAGAKDTTGKAEFTAGRMMTAQQASLHAPDSMGFDFNFADAEYEKAMDASGQGMLGYTGYEGKMYETDKYDIDDRLDDIKFLHGPFVERSPAGGWPMKYALLGEMNPTMASVIGTKTGYGAHYEKEMADENVDKYPTAWVPDSAKDQWAMAPVPESRSVGAFYKGPQTTVEAPRRVPPPTRYQSYTPHPPKPEPVMDCSMRPNRDNESVKHPDPAWGYSGHEFAHRYDNGDEDVSMASRIAKRRKESIERRFGDSPDKKKLTEAAKIGGAGVGKTYAYGWSDFPPKGLWRAQDTDLQASQVSGPNNGQISSAKLYASNGN</sequence>
<organism evidence="2">
    <name type="scientific">Haptolina brevifila</name>
    <dbReference type="NCBI Taxonomy" id="156173"/>
    <lineage>
        <taxon>Eukaryota</taxon>
        <taxon>Haptista</taxon>
        <taxon>Haptophyta</taxon>
        <taxon>Prymnesiophyceae</taxon>
        <taxon>Prymnesiales</taxon>
        <taxon>Prymnesiaceae</taxon>
        <taxon>Haptolina</taxon>
    </lineage>
</organism>
<feature type="compositionally biased region" description="Polar residues" evidence="1">
    <location>
        <begin position="7"/>
        <end position="26"/>
    </location>
</feature>
<reference evidence="2" key="1">
    <citation type="submission" date="2021-01" db="EMBL/GenBank/DDBJ databases">
        <authorList>
            <person name="Corre E."/>
            <person name="Pelletier E."/>
            <person name="Niang G."/>
            <person name="Scheremetjew M."/>
            <person name="Finn R."/>
            <person name="Kale V."/>
            <person name="Holt S."/>
            <person name="Cochrane G."/>
            <person name="Meng A."/>
            <person name="Brown T."/>
            <person name="Cohen L."/>
        </authorList>
    </citation>
    <scope>NUCLEOTIDE SEQUENCE</scope>
    <source>
        <strain evidence="2">UTEX LB 985</strain>
    </source>
</reference>
<feature type="region of interest" description="Disordered" evidence="1">
    <location>
        <begin position="1"/>
        <end position="38"/>
    </location>
</feature>
<proteinExistence type="predicted"/>
<evidence type="ECO:0000256" key="1">
    <source>
        <dbReference type="SAM" id="MobiDB-lite"/>
    </source>
</evidence>
<gene>
    <name evidence="2" type="ORF">CBRE1094_LOCUS11567</name>
</gene>
<dbReference type="EMBL" id="HBGU01021104">
    <property type="protein sequence ID" value="CAD9435441.1"/>
    <property type="molecule type" value="Transcribed_RNA"/>
</dbReference>
<evidence type="ECO:0000313" key="2">
    <source>
        <dbReference type="EMBL" id="CAD9435441.1"/>
    </source>
</evidence>
<feature type="region of interest" description="Disordered" evidence="1">
    <location>
        <begin position="231"/>
        <end position="258"/>
    </location>
</feature>
<dbReference type="AlphaFoldDB" id="A0A7S2G7Z0"/>